<dbReference type="CDD" id="cd08502">
    <property type="entry name" value="PBP2_NikA_DppA_OppA_like_16"/>
    <property type="match status" value="1"/>
</dbReference>
<dbReference type="Gene3D" id="3.10.105.10">
    <property type="entry name" value="Dipeptide-binding Protein, Domain 3"/>
    <property type="match status" value="1"/>
</dbReference>
<dbReference type="PANTHER" id="PTHR30290">
    <property type="entry name" value="PERIPLASMIC BINDING COMPONENT OF ABC TRANSPORTER"/>
    <property type="match status" value="1"/>
</dbReference>
<evidence type="ECO:0000313" key="5">
    <source>
        <dbReference type="EMBL" id="AKZ63664.1"/>
    </source>
</evidence>
<gene>
    <name evidence="5" type="ORF">F506_14185</name>
</gene>
<dbReference type="Gene3D" id="3.40.190.10">
    <property type="entry name" value="Periplasmic binding protein-like II"/>
    <property type="match status" value="1"/>
</dbReference>
<evidence type="ECO:0000313" key="6">
    <source>
        <dbReference type="Proteomes" id="UP000063429"/>
    </source>
</evidence>
<accession>A0ABM5V290</accession>
<dbReference type="InterPro" id="IPR000914">
    <property type="entry name" value="SBP_5_dom"/>
</dbReference>
<dbReference type="PANTHER" id="PTHR30290:SF38">
    <property type="entry name" value="D,D-DIPEPTIDE-BINDING PERIPLASMIC PROTEIN DDPA-RELATED"/>
    <property type="match status" value="1"/>
</dbReference>
<comment type="similarity">
    <text evidence="1">Belongs to the bacterial solute-binding protein 5 family.</text>
</comment>
<evidence type="ECO:0000256" key="2">
    <source>
        <dbReference type="ARBA" id="ARBA00022729"/>
    </source>
</evidence>
<evidence type="ECO:0000256" key="1">
    <source>
        <dbReference type="ARBA" id="ARBA00005695"/>
    </source>
</evidence>
<dbReference type="InterPro" id="IPR030678">
    <property type="entry name" value="Peptide/Ni-bd"/>
</dbReference>
<keyword evidence="2 3" id="KW-0732">Signal</keyword>
<feature type="signal peptide" evidence="3">
    <location>
        <begin position="1"/>
        <end position="38"/>
    </location>
</feature>
<feature type="chain" id="PRO_5046883419" evidence="3">
    <location>
        <begin position="39"/>
        <end position="523"/>
    </location>
</feature>
<organism evidence="5 6">
    <name type="scientific">Herbaspirillum hiltneri N3</name>
    <dbReference type="NCBI Taxonomy" id="1262470"/>
    <lineage>
        <taxon>Bacteria</taxon>
        <taxon>Pseudomonadati</taxon>
        <taxon>Pseudomonadota</taxon>
        <taxon>Betaproteobacteria</taxon>
        <taxon>Burkholderiales</taxon>
        <taxon>Oxalobacteraceae</taxon>
        <taxon>Herbaspirillum</taxon>
    </lineage>
</organism>
<reference evidence="6" key="1">
    <citation type="journal article" date="2015" name="Genome Announc.">
        <title>Complete Genome Sequence of Herbaspirillum hiltneri N3 (DSM 17495), Isolated from Surface-Sterilized Wheat Roots.</title>
        <authorList>
            <person name="Guizelini D."/>
            <person name="Saizaki P.M."/>
            <person name="Coimbra N.A."/>
            <person name="Weiss V.A."/>
            <person name="Faoro H."/>
            <person name="Sfeir M.Z."/>
            <person name="Baura V.A."/>
            <person name="Monteiro R.A."/>
            <person name="Chubatsu L.S."/>
            <person name="Souza E.M."/>
            <person name="Cruz L.M."/>
            <person name="Pedrosa F.O."/>
            <person name="Raittz R.T."/>
            <person name="Marchaukoski J.N."/>
            <person name="Steffens M.B."/>
        </authorList>
    </citation>
    <scope>NUCLEOTIDE SEQUENCE [LARGE SCALE GENOMIC DNA]</scope>
    <source>
        <strain evidence="6">N3</strain>
    </source>
</reference>
<dbReference type="Gene3D" id="3.90.76.10">
    <property type="entry name" value="Dipeptide-binding Protein, Domain 1"/>
    <property type="match status" value="1"/>
</dbReference>
<dbReference type="EMBL" id="CP011409">
    <property type="protein sequence ID" value="AKZ63664.1"/>
    <property type="molecule type" value="Genomic_DNA"/>
</dbReference>
<name>A0ABM5V290_9BURK</name>
<feature type="domain" description="Solute-binding protein family 5" evidence="4">
    <location>
        <begin position="85"/>
        <end position="428"/>
    </location>
</feature>
<keyword evidence="6" id="KW-1185">Reference proteome</keyword>
<dbReference type="SUPFAM" id="SSF53850">
    <property type="entry name" value="Periplasmic binding protein-like II"/>
    <property type="match status" value="1"/>
</dbReference>
<sequence length="523" mass="57133">MTVRTFLPSFNKGRRLLFQCAVSAAVLVATGVSPLAQAAPGGVANLAMVAEPQTLDPMASTTDLVATIMQHVYEPLYTFDAKWVIQPMLAESLPKVSADGKTVTIELRKGVKFHNGKEMKSDDVVASLKRWMDIAPRGKAVSKEIKSLDAKGPYTVVLSMQNAYAPLLAHLALPSGFAAIMPKESAVNPLKDFIGTGPYQFKERKPDQYVLLTRFDGYSARKEAASGYAGKREALLSELRFIPVPNPNTRVEGSLSGQYQFADLLPAEASPRLAGKSNVVPVITAPFGFPYVVLNTVTGPLQKQGVRQAIQAALNMKEIMTAGFGDPKFFSVEGNHFPKGSPFYSMDGVAAYNQANAAKARDLAAKAGYKGEPVKILTSKQYEFHYRMALVMGEELKLAGFKVDMQVVDWATLIQRRNDPALWDIYMTHSAFLPEPTLSPPQLSDGAPGGWKSAGKDVSVTVFSHEMDPAHRGALWGKVQSVVYDEVPYIRLGSFNSLTARSAKLQGYVPMPWPYFWNTKLAD</sequence>
<dbReference type="InterPro" id="IPR039424">
    <property type="entry name" value="SBP_5"/>
</dbReference>
<dbReference type="PIRSF" id="PIRSF002741">
    <property type="entry name" value="MppA"/>
    <property type="match status" value="1"/>
</dbReference>
<protein>
    <submittedName>
        <fullName evidence="5">Peptide ABC transporter</fullName>
    </submittedName>
</protein>
<dbReference type="RefSeq" id="WP_053198434.1">
    <property type="nucleotide sequence ID" value="NZ_CP011409.1"/>
</dbReference>
<dbReference type="Pfam" id="PF00496">
    <property type="entry name" value="SBP_bac_5"/>
    <property type="match status" value="1"/>
</dbReference>
<proteinExistence type="inferred from homology"/>
<evidence type="ECO:0000256" key="3">
    <source>
        <dbReference type="SAM" id="SignalP"/>
    </source>
</evidence>
<dbReference type="Proteomes" id="UP000063429">
    <property type="component" value="Chromosome"/>
</dbReference>
<evidence type="ECO:0000259" key="4">
    <source>
        <dbReference type="Pfam" id="PF00496"/>
    </source>
</evidence>